<comment type="caution">
    <text evidence="2">The sequence shown here is derived from an EMBL/GenBank/DDBJ whole genome shotgun (WGS) entry which is preliminary data.</text>
</comment>
<name>A0A7Z0SE45_9GAMM</name>
<evidence type="ECO:0000256" key="1">
    <source>
        <dbReference type="SAM" id="MobiDB-lite"/>
    </source>
</evidence>
<dbReference type="AlphaFoldDB" id="A0A7Z0SE45"/>
<feature type="region of interest" description="Disordered" evidence="1">
    <location>
        <begin position="26"/>
        <end position="51"/>
    </location>
</feature>
<accession>A0A7Z0SE45</accession>
<organism evidence="2 3">
    <name type="scientific">Candidatus Methanofishera endochildressiae</name>
    <dbReference type="NCBI Taxonomy" id="2738884"/>
    <lineage>
        <taxon>Bacteria</taxon>
        <taxon>Pseudomonadati</taxon>
        <taxon>Pseudomonadota</taxon>
        <taxon>Gammaproteobacteria</taxon>
        <taxon>Candidatus Methanofishera</taxon>
    </lineage>
</organism>
<reference evidence="2 3" key="1">
    <citation type="submission" date="2020-05" db="EMBL/GenBank/DDBJ databases">
        <title>Horizontal transmission and recombination maintain forever young bacterial symbiont genomes.</title>
        <authorList>
            <person name="Russell S.L."/>
            <person name="Pepper-Tunick E."/>
            <person name="Svedberg J."/>
            <person name="Byrne A."/>
            <person name="Ruelas Castillo J."/>
            <person name="Vollmers C."/>
            <person name="Beinart R.A."/>
            <person name="Corbett-Detig R."/>
        </authorList>
    </citation>
    <scope>NUCLEOTIDE SEQUENCE [LARGE SCALE GENOMIC DNA]</scope>
    <source>
        <strain evidence="2">4727-3</strain>
    </source>
</reference>
<evidence type="ECO:0000313" key="3">
    <source>
        <dbReference type="Proteomes" id="UP000537890"/>
    </source>
</evidence>
<dbReference type="Proteomes" id="UP000537890">
    <property type="component" value="Unassembled WGS sequence"/>
</dbReference>
<proteinExistence type="predicted"/>
<gene>
    <name evidence="2" type="ORF">H0A75_07480</name>
</gene>
<protein>
    <submittedName>
        <fullName evidence="2">Uncharacterized protein</fullName>
    </submittedName>
</protein>
<feature type="compositionally biased region" description="Low complexity" evidence="1">
    <location>
        <begin position="33"/>
        <end position="44"/>
    </location>
</feature>
<evidence type="ECO:0000313" key="2">
    <source>
        <dbReference type="EMBL" id="NYT47424.1"/>
    </source>
</evidence>
<sequence>MRSVDDQDVGETLIDTFPRCPAKWEKKFGGSHKGSATTSAAATTGGSGGGY</sequence>
<dbReference type="EMBL" id="JACCHS010000147">
    <property type="protein sequence ID" value="NYT47424.1"/>
    <property type="molecule type" value="Genomic_DNA"/>
</dbReference>